<evidence type="ECO:0000313" key="2">
    <source>
        <dbReference type="Proteomes" id="UP000326354"/>
    </source>
</evidence>
<proteinExistence type="predicted"/>
<dbReference type="EMBL" id="AP019860">
    <property type="protein sequence ID" value="BBM84426.1"/>
    <property type="molecule type" value="Genomic_DNA"/>
</dbReference>
<name>A0A5S9F392_UABAM</name>
<accession>A0A5S9F392</accession>
<dbReference type="KEGG" id="uam:UABAM_02786"/>
<organism evidence="1 2">
    <name type="scientific">Uabimicrobium amorphum</name>
    <dbReference type="NCBI Taxonomy" id="2596890"/>
    <lineage>
        <taxon>Bacteria</taxon>
        <taxon>Pseudomonadati</taxon>
        <taxon>Planctomycetota</taxon>
        <taxon>Candidatus Uabimicrobiia</taxon>
        <taxon>Candidatus Uabimicrobiales</taxon>
        <taxon>Candidatus Uabimicrobiaceae</taxon>
        <taxon>Candidatus Uabimicrobium</taxon>
    </lineage>
</organism>
<evidence type="ECO:0000313" key="1">
    <source>
        <dbReference type="EMBL" id="BBM84426.1"/>
    </source>
</evidence>
<gene>
    <name evidence="1" type="ORF">UABAM_02786</name>
</gene>
<reference evidence="1 2" key="1">
    <citation type="submission" date="2019-08" db="EMBL/GenBank/DDBJ databases">
        <title>Complete genome sequence of Candidatus Uab amorphum.</title>
        <authorList>
            <person name="Shiratori T."/>
            <person name="Suzuki S."/>
            <person name="Kakizawa Y."/>
            <person name="Ishida K."/>
        </authorList>
    </citation>
    <scope>NUCLEOTIDE SEQUENCE [LARGE SCALE GENOMIC DNA]</scope>
    <source>
        <strain evidence="1 2">SRT547</strain>
    </source>
</reference>
<protein>
    <submittedName>
        <fullName evidence="1">Uncharacterized protein</fullName>
    </submittedName>
</protein>
<keyword evidence="2" id="KW-1185">Reference proteome</keyword>
<dbReference type="Proteomes" id="UP000326354">
    <property type="component" value="Chromosome"/>
</dbReference>
<dbReference type="AlphaFoldDB" id="A0A5S9F392"/>
<sequence length="419" mass="49905">MTFAQYVSAQIKDKTKKHKAWMKEQIAERQKVINQLRSVRKKGNTQKAREREAQLEAFKKSFNSAFYKDIAPGGKLYWQIEEDYLSFLARAKIQGKKINKKILNSLGDAKKDFDFLTNKIAAEIKKSRASNLKLVGLKTKKVKLQNFDIVLAPKVDKRFIYKIRRAVVDYSLIWILYYKGTFYRLEKETANYITMDKEWIKRYRFEHKIEMLKEQIFDDKIVAKLSPSKYRFAEFEQMMHNIKKVTKTDLPSDSLWDIHRSIFKECRKNKQVFYDYPDLYLFSSKRDADYTKMAKIAKSNKDYPYWSKQPVKGNMYLFPEVNKLCYTISADRDPYSKSYKVTLERRKEYERINAGKKYKAWGVERRYWIIGNVSISDRKKALAVIKTVVKYYIKHDENGVPIFDLEPLRTELAKLLKHI</sequence>